<dbReference type="InterPro" id="IPR011024">
    <property type="entry name" value="G_crystallin-like"/>
</dbReference>
<dbReference type="Proteomes" id="UP000298493">
    <property type="component" value="Unassembled WGS sequence"/>
</dbReference>
<evidence type="ECO:0000313" key="3">
    <source>
        <dbReference type="Proteomes" id="UP000298493"/>
    </source>
</evidence>
<dbReference type="AlphaFoldDB" id="A0A4Z1PFF8"/>
<evidence type="ECO:0000256" key="1">
    <source>
        <dbReference type="SAM" id="SignalP"/>
    </source>
</evidence>
<dbReference type="SUPFAM" id="SSF49695">
    <property type="entry name" value="gamma-Crystallin-like"/>
    <property type="match status" value="1"/>
</dbReference>
<keyword evidence="1" id="KW-0732">Signal</keyword>
<feature type="chain" id="PRO_5021416242" evidence="1">
    <location>
        <begin position="20"/>
        <end position="101"/>
    </location>
</feature>
<evidence type="ECO:0000313" key="2">
    <source>
        <dbReference type="EMBL" id="TID24071.1"/>
    </source>
</evidence>
<dbReference type="STRING" id="86259.A0A4Z1PFF8"/>
<comment type="caution">
    <text evidence="2">The sequence shown here is derived from an EMBL/GenBank/DDBJ whole genome shotgun (WGS) entry which is preliminary data.</text>
</comment>
<accession>A0A4Z1PFF8</accession>
<dbReference type="Gene3D" id="2.60.20.10">
    <property type="entry name" value="Crystallins"/>
    <property type="match status" value="1"/>
</dbReference>
<proteinExistence type="predicted"/>
<sequence>MKTTITMPLLLASLAASQAISVKLCSDANLSGTCRTYTVRDNVCWNAPASQNNKVSSLDTLGAHCIFYQGTSCRGPSFAAVGKKLRIPANFNDKISSIKCT</sequence>
<dbReference type="OrthoDB" id="2910287at2759"/>
<protein>
    <submittedName>
        <fullName evidence="2">Putative small secreted protein</fullName>
    </submittedName>
</protein>
<name>A0A4Z1PFF8_9PEZI</name>
<dbReference type="EMBL" id="SNSC02000005">
    <property type="protein sequence ID" value="TID24071.1"/>
    <property type="molecule type" value="Genomic_DNA"/>
</dbReference>
<feature type="signal peptide" evidence="1">
    <location>
        <begin position="1"/>
        <end position="19"/>
    </location>
</feature>
<reference evidence="2 3" key="1">
    <citation type="submission" date="2019-04" db="EMBL/GenBank/DDBJ databases">
        <title>High contiguity whole genome sequence and gene annotation resource for two Venturia nashicola isolates.</title>
        <authorList>
            <person name="Prokchorchik M."/>
            <person name="Won K."/>
            <person name="Lee Y."/>
            <person name="Choi E.D."/>
            <person name="Segonzac C."/>
            <person name="Sohn K.H."/>
        </authorList>
    </citation>
    <scope>NUCLEOTIDE SEQUENCE [LARGE SCALE GENOMIC DNA]</scope>
    <source>
        <strain evidence="2 3">PRI2</strain>
    </source>
</reference>
<keyword evidence="3" id="KW-1185">Reference proteome</keyword>
<organism evidence="2 3">
    <name type="scientific">Venturia nashicola</name>
    <dbReference type="NCBI Taxonomy" id="86259"/>
    <lineage>
        <taxon>Eukaryota</taxon>
        <taxon>Fungi</taxon>
        <taxon>Dikarya</taxon>
        <taxon>Ascomycota</taxon>
        <taxon>Pezizomycotina</taxon>
        <taxon>Dothideomycetes</taxon>
        <taxon>Pleosporomycetidae</taxon>
        <taxon>Venturiales</taxon>
        <taxon>Venturiaceae</taxon>
        <taxon>Venturia</taxon>
    </lineage>
</organism>
<gene>
    <name evidence="2" type="ORF">E6O75_ATG02436</name>
</gene>